<keyword evidence="5" id="KW-1185">Reference proteome</keyword>
<keyword evidence="2" id="KW-0732">Signal</keyword>
<reference evidence="5" key="1">
    <citation type="submission" date="2014-09" db="EMBL/GenBank/DDBJ databases">
        <authorList>
            <person name="Sharma Rahul"/>
            <person name="Thines Marco"/>
        </authorList>
    </citation>
    <scope>NUCLEOTIDE SEQUENCE [LARGE SCALE GENOMIC DNA]</scope>
</reference>
<dbReference type="PANTHER" id="PTHR44329:SF214">
    <property type="entry name" value="PROTEIN KINASE DOMAIN-CONTAINING PROTEIN"/>
    <property type="match status" value="1"/>
</dbReference>
<dbReference type="OMA" id="TYSYGMG"/>
<dbReference type="GeneID" id="36400592"/>
<dbReference type="GO" id="GO:0004674">
    <property type="term" value="F:protein serine/threonine kinase activity"/>
    <property type="evidence" value="ECO:0007669"/>
    <property type="project" value="TreeGrafter"/>
</dbReference>
<keyword evidence="4" id="KW-0808">Transferase</keyword>
<dbReference type="InterPro" id="IPR001245">
    <property type="entry name" value="Ser-Thr/Tyr_kinase_cat_dom"/>
</dbReference>
<feature type="domain" description="Protein kinase" evidence="3">
    <location>
        <begin position="364"/>
        <end position="644"/>
    </location>
</feature>
<evidence type="ECO:0000256" key="1">
    <source>
        <dbReference type="SAM" id="Phobius"/>
    </source>
</evidence>
<sequence length="649" mass="70764">MHPTERSFLCAVGLLSAVAVQDAATQNTINVACERRNATLRVNEMSSSYQCSDVENWTPQPINAGDVMVSVAADILTMELQSSSAATLNFVAINGISTLASAHTDSLNFASFHNLKSLTFQGVEFEPSSVKLVVPNTVTDIHLIGAALKDLSLPNHSDGLVKIELNDTSISHFPKFLYERRLNPNMNIVVDLSTVTTTTVLNARESVNLNANAKTLSSQDWARQLTSSCSTQSLFNSIRVTRKNGTTVFLCTPQYSSATDDVVLEDVYSAPSGINDSDTSSSSSDDASSGISTGALIAIIATVFVFVVILAFICLRMYFKRNVENANAHGNEATATLMSKGDTATEKGSFLSNDELLRNFWLPQSDVALVKSQGNGRLYAGEYNGSKVMIKRIESEVTDSRVTKALMAQARTFATIAHPNISNLVGVTWLAGTDFAVVTEFMDMGTLKAVLANVTVNLDMTTKLNMCYDIATALAYLHESAQNFCVKRLSSRKVLVNKAYKCKLNLYDCVHSSAKFGGPNAAATYSYGMGELVWLSPEIITRSSPMDARSNNIYAFGVLVCEILTRVTPYRSLIENLGNTKSDIELVERIRRQEALIPHENRQEFITAPASVRQMVEQCLSYAPMSRPTAKDLVDVLRDAKAELSTNNI</sequence>
<evidence type="ECO:0000313" key="5">
    <source>
        <dbReference type="Proteomes" id="UP000054928"/>
    </source>
</evidence>
<feature type="signal peptide" evidence="2">
    <location>
        <begin position="1"/>
        <end position="25"/>
    </location>
</feature>
<keyword evidence="1" id="KW-0812">Transmembrane</keyword>
<protein>
    <submittedName>
        <fullName evidence="4">Tkl protein kinase</fullName>
    </submittedName>
</protein>
<evidence type="ECO:0000259" key="3">
    <source>
        <dbReference type="PROSITE" id="PS50011"/>
    </source>
</evidence>
<dbReference type="InterPro" id="IPR011009">
    <property type="entry name" value="Kinase-like_dom_sf"/>
</dbReference>
<dbReference type="PROSITE" id="PS50011">
    <property type="entry name" value="PROTEIN_KINASE_DOM"/>
    <property type="match status" value="1"/>
</dbReference>
<dbReference type="OrthoDB" id="4062651at2759"/>
<dbReference type="GO" id="GO:0005524">
    <property type="term" value="F:ATP binding"/>
    <property type="evidence" value="ECO:0007669"/>
    <property type="project" value="InterPro"/>
</dbReference>
<dbReference type="InterPro" id="IPR051681">
    <property type="entry name" value="Ser/Thr_Kinases-Pseudokinases"/>
</dbReference>
<evidence type="ECO:0000256" key="2">
    <source>
        <dbReference type="SAM" id="SignalP"/>
    </source>
</evidence>
<dbReference type="Gene3D" id="3.30.200.20">
    <property type="entry name" value="Phosphorylase Kinase, domain 1"/>
    <property type="match status" value="1"/>
</dbReference>
<dbReference type="STRING" id="4781.A0A0P1AZZ9"/>
<dbReference type="Pfam" id="PF07714">
    <property type="entry name" value="PK_Tyr_Ser-Thr"/>
    <property type="match status" value="1"/>
</dbReference>
<dbReference type="EMBL" id="CCYD01002887">
    <property type="protein sequence ID" value="CEG48061.1"/>
    <property type="molecule type" value="Genomic_DNA"/>
</dbReference>
<dbReference type="InterPro" id="IPR000719">
    <property type="entry name" value="Prot_kinase_dom"/>
</dbReference>
<accession>A0A0P1AZZ9</accession>
<organism evidence="4 5">
    <name type="scientific">Plasmopara halstedii</name>
    <name type="common">Downy mildew of sunflower</name>
    <dbReference type="NCBI Taxonomy" id="4781"/>
    <lineage>
        <taxon>Eukaryota</taxon>
        <taxon>Sar</taxon>
        <taxon>Stramenopiles</taxon>
        <taxon>Oomycota</taxon>
        <taxon>Peronosporomycetes</taxon>
        <taxon>Peronosporales</taxon>
        <taxon>Peronosporaceae</taxon>
        <taxon>Plasmopara</taxon>
    </lineage>
</organism>
<dbReference type="Proteomes" id="UP000054928">
    <property type="component" value="Unassembled WGS sequence"/>
</dbReference>
<dbReference type="Gene3D" id="1.10.510.10">
    <property type="entry name" value="Transferase(Phosphotransferase) domain 1"/>
    <property type="match status" value="1"/>
</dbReference>
<keyword evidence="1" id="KW-1133">Transmembrane helix</keyword>
<feature type="transmembrane region" description="Helical" evidence="1">
    <location>
        <begin position="291"/>
        <end position="315"/>
    </location>
</feature>
<proteinExistence type="predicted"/>
<keyword evidence="1" id="KW-0472">Membrane</keyword>
<dbReference type="RefSeq" id="XP_024584430.1">
    <property type="nucleotide sequence ID" value="XM_024719097.1"/>
</dbReference>
<name>A0A0P1AZZ9_PLAHL</name>
<evidence type="ECO:0000313" key="4">
    <source>
        <dbReference type="EMBL" id="CEG48061.1"/>
    </source>
</evidence>
<dbReference type="SUPFAM" id="SSF56112">
    <property type="entry name" value="Protein kinase-like (PK-like)"/>
    <property type="match status" value="1"/>
</dbReference>
<keyword evidence="4" id="KW-0418">Kinase</keyword>
<feature type="chain" id="PRO_5006059077" evidence="2">
    <location>
        <begin position="26"/>
        <end position="649"/>
    </location>
</feature>
<dbReference type="AlphaFoldDB" id="A0A0P1AZZ9"/>
<dbReference type="PANTHER" id="PTHR44329">
    <property type="entry name" value="SERINE/THREONINE-PROTEIN KINASE TNNI3K-RELATED"/>
    <property type="match status" value="1"/>
</dbReference>